<dbReference type="EMBL" id="JARZHI010000071">
    <property type="protein sequence ID" value="MDI1436034.1"/>
    <property type="molecule type" value="Genomic_DNA"/>
</dbReference>
<feature type="region of interest" description="Disordered" evidence="1">
    <location>
        <begin position="50"/>
        <end position="79"/>
    </location>
</feature>
<evidence type="ECO:0000256" key="2">
    <source>
        <dbReference type="SAM" id="SignalP"/>
    </source>
</evidence>
<dbReference type="InterPro" id="IPR028994">
    <property type="entry name" value="Integrin_alpha_N"/>
</dbReference>
<organism evidence="3 4">
    <name type="scientific">Polyangium sorediatum</name>
    <dbReference type="NCBI Taxonomy" id="889274"/>
    <lineage>
        <taxon>Bacteria</taxon>
        <taxon>Pseudomonadati</taxon>
        <taxon>Myxococcota</taxon>
        <taxon>Polyangia</taxon>
        <taxon>Polyangiales</taxon>
        <taxon>Polyangiaceae</taxon>
        <taxon>Polyangium</taxon>
    </lineage>
</organism>
<dbReference type="Proteomes" id="UP001160301">
    <property type="component" value="Unassembled WGS sequence"/>
</dbReference>
<dbReference type="PANTHER" id="PTHR46580">
    <property type="entry name" value="SENSOR KINASE-RELATED"/>
    <property type="match status" value="1"/>
</dbReference>
<feature type="chain" id="PRO_5046272279" evidence="2">
    <location>
        <begin position="28"/>
        <end position="953"/>
    </location>
</feature>
<sequence>MGTSSTSFRRRAALIGLAAFLGAVAVASCEPLDNVDKNVCGNRVFEPDTGEDCDGNPETDPVDTVDTVDAGDAGDAGDTSTKRKTRCGSACRYVCNLADDPTVACPAEFGCGIDGTCRKPGGLSASPLSIAGGGVRRLLSGDFDGDGRQDAVAIDDSSLDILFFETNGLIDQSLNVPNDRRLPGIGDIDGDGTSDLILNLGNALGVLTGQDNRTLLPRSYPSGDVDLGTVRLLPLGRLDEDNMLLAFVTNAGQTTLEARVIGESDEADSTPPPKQVGPSFSGTLAGVAFAPAKTPTACPLIAFALAAPAPAMYVLTCQAPKKLAEEPTFIPISLPAGASLWTGVFFADADDDGDDDLLVGLVDSTKTEGLHLYRNEGNGTFLAPMPAPTYLEPLSVFDPESCLGRTLGGPPLAVGDFDVNGALDVVDARGVLYNPFQPSPDDTYTRDCMKIPAGVKWGRAVFGDFNGDKLPDLLAAREKQTLLDVWSRVEGGELKTFTIPVEEIVGEFAVGDFDGDSVDDAVLRLVPPAAPNGQMSSGPSELLMLFGRPLAVPEAPLSLGVFEGLEHIAAGRVKGKNAVGAPDLLDDLVVLSVRTSDMAGMPGMPGMTSPTKHFTIVEGNVGRRLLAPLTIKPPPGQGMELSNSADGPTQIVVSRFGVEECKAPSPPDETEEEETVTPSTIVARTASKIWLAGCSSDGSSLPVLEGLDAMNGSMLIAPVNYDQRYDAVHDALAIFMDAPGESQGLWVNDYRAGQFDPLPNPIPAVAHNLVLPDPDPFNVPSLVVDVDGNGQRDIVVLVQKRVPQENGNPITVRSAVAIFWNEGSGKDPVNAKNMTLAADLSDDYFGPDMATSNADTEELRGIIDIALLNTNATADKELAVLTRGGLYVFSFDAKTRKFIVPVVLPDEEPPLPFSRIRGGQALLAIDANSDGVDDLLVAEGQKLLLFLGKEIAR</sequence>
<reference evidence="3 4" key="1">
    <citation type="submission" date="2023-04" db="EMBL/GenBank/DDBJ databases">
        <title>The genome sequence of Polyangium sorediatum DSM14670.</title>
        <authorList>
            <person name="Zhang X."/>
        </authorList>
    </citation>
    <scope>NUCLEOTIDE SEQUENCE [LARGE SCALE GENOMIC DNA]</scope>
    <source>
        <strain evidence="3 4">DSM 14670</strain>
    </source>
</reference>
<evidence type="ECO:0000313" key="4">
    <source>
        <dbReference type="Proteomes" id="UP001160301"/>
    </source>
</evidence>
<keyword evidence="2" id="KW-0732">Signal</keyword>
<evidence type="ECO:0000313" key="3">
    <source>
        <dbReference type="EMBL" id="MDI1436034.1"/>
    </source>
</evidence>
<protein>
    <submittedName>
        <fullName evidence="3">VCBS repeat-containing protein</fullName>
    </submittedName>
</protein>
<feature type="compositionally biased region" description="Acidic residues" evidence="1">
    <location>
        <begin position="50"/>
        <end position="63"/>
    </location>
</feature>
<feature type="compositionally biased region" description="Low complexity" evidence="1">
    <location>
        <begin position="64"/>
        <end position="79"/>
    </location>
</feature>
<accession>A0ABT6P5Y2</accession>
<dbReference type="PANTHER" id="PTHR46580:SF4">
    <property type="entry name" value="ATP_GTP-BINDING PROTEIN"/>
    <property type="match status" value="1"/>
</dbReference>
<comment type="caution">
    <text evidence="3">The sequence shown here is derived from an EMBL/GenBank/DDBJ whole genome shotgun (WGS) entry which is preliminary data.</text>
</comment>
<name>A0ABT6P5Y2_9BACT</name>
<proteinExistence type="predicted"/>
<evidence type="ECO:0000256" key="1">
    <source>
        <dbReference type="SAM" id="MobiDB-lite"/>
    </source>
</evidence>
<gene>
    <name evidence="3" type="ORF">QHF89_41400</name>
</gene>
<feature type="signal peptide" evidence="2">
    <location>
        <begin position="1"/>
        <end position="27"/>
    </location>
</feature>
<keyword evidence="4" id="KW-1185">Reference proteome</keyword>
<dbReference type="RefSeq" id="WP_284721608.1">
    <property type="nucleotide sequence ID" value="NZ_JARZHI010000071.1"/>
</dbReference>
<dbReference type="SUPFAM" id="SSF69318">
    <property type="entry name" value="Integrin alpha N-terminal domain"/>
    <property type="match status" value="2"/>
</dbReference>